<gene>
    <name evidence="1" type="ORF">MANES_13G025000v8</name>
</gene>
<proteinExistence type="predicted"/>
<dbReference type="EMBL" id="CM004399">
    <property type="protein sequence ID" value="KAG8640099.1"/>
    <property type="molecule type" value="Genomic_DNA"/>
</dbReference>
<sequence>MTTVKCMLMFQAPGLATKVRQQKQMMGISKPVDWSDIVKETANSLSENIVWSRNEETSPQGPTLQIFPKLYFELANPCKVQLKLMICSQKKKGLRKPSLSGWTFTFILQIGLFIDCKFFLLC</sequence>
<reference evidence="2" key="1">
    <citation type="journal article" date="2016" name="Nat. Biotechnol.">
        <title>Sequencing wild and cultivated cassava and related species reveals extensive interspecific hybridization and genetic diversity.</title>
        <authorList>
            <person name="Bredeson J.V."/>
            <person name="Lyons J.B."/>
            <person name="Prochnik S.E."/>
            <person name="Wu G.A."/>
            <person name="Ha C.M."/>
            <person name="Edsinger-Gonzales E."/>
            <person name="Grimwood J."/>
            <person name="Schmutz J."/>
            <person name="Rabbi I.Y."/>
            <person name="Egesi C."/>
            <person name="Nauluvula P."/>
            <person name="Lebot V."/>
            <person name="Ndunguru J."/>
            <person name="Mkamilo G."/>
            <person name="Bart R.S."/>
            <person name="Setter T.L."/>
            <person name="Gleadow R.M."/>
            <person name="Kulakow P."/>
            <person name="Ferguson M.E."/>
            <person name="Rounsley S."/>
            <person name="Rokhsar D.S."/>
        </authorList>
    </citation>
    <scope>NUCLEOTIDE SEQUENCE [LARGE SCALE GENOMIC DNA]</scope>
    <source>
        <strain evidence="2">cv. AM560-2</strain>
    </source>
</reference>
<organism evidence="1 2">
    <name type="scientific">Manihot esculenta</name>
    <name type="common">Cassava</name>
    <name type="synonym">Jatropha manihot</name>
    <dbReference type="NCBI Taxonomy" id="3983"/>
    <lineage>
        <taxon>Eukaryota</taxon>
        <taxon>Viridiplantae</taxon>
        <taxon>Streptophyta</taxon>
        <taxon>Embryophyta</taxon>
        <taxon>Tracheophyta</taxon>
        <taxon>Spermatophyta</taxon>
        <taxon>Magnoliopsida</taxon>
        <taxon>eudicotyledons</taxon>
        <taxon>Gunneridae</taxon>
        <taxon>Pentapetalae</taxon>
        <taxon>rosids</taxon>
        <taxon>fabids</taxon>
        <taxon>Malpighiales</taxon>
        <taxon>Euphorbiaceae</taxon>
        <taxon>Crotonoideae</taxon>
        <taxon>Manihoteae</taxon>
        <taxon>Manihot</taxon>
    </lineage>
</organism>
<protein>
    <submittedName>
        <fullName evidence="1">Uncharacterized protein</fullName>
    </submittedName>
</protein>
<accession>A0ACB7GIE0</accession>
<evidence type="ECO:0000313" key="2">
    <source>
        <dbReference type="Proteomes" id="UP000091857"/>
    </source>
</evidence>
<keyword evidence="2" id="KW-1185">Reference proteome</keyword>
<name>A0ACB7GIE0_MANES</name>
<comment type="caution">
    <text evidence="1">The sequence shown here is derived from an EMBL/GenBank/DDBJ whole genome shotgun (WGS) entry which is preliminary data.</text>
</comment>
<dbReference type="Proteomes" id="UP000091857">
    <property type="component" value="Chromosome 13"/>
</dbReference>
<evidence type="ECO:0000313" key="1">
    <source>
        <dbReference type="EMBL" id="KAG8640099.1"/>
    </source>
</evidence>